<accession>A0A2C5ZHL8</accession>
<evidence type="ECO:0008006" key="6">
    <source>
        <dbReference type="Google" id="ProtNLM"/>
    </source>
</evidence>
<dbReference type="EMBL" id="NJEU01000188">
    <property type="protein sequence ID" value="PHH79363.1"/>
    <property type="molecule type" value="Genomic_DNA"/>
</dbReference>
<dbReference type="InterPro" id="IPR002110">
    <property type="entry name" value="Ankyrin_rpt"/>
</dbReference>
<dbReference type="SUPFAM" id="SSF48403">
    <property type="entry name" value="Ankyrin repeat"/>
    <property type="match status" value="1"/>
</dbReference>
<evidence type="ECO:0000313" key="5">
    <source>
        <dbReference type="Proteomes" id="UP000224854"/>
    </source>
</evidence>
<feature type="repeat" description="ANK" evidence="3">
    <location>
        <begin position="253"/>
        <end position="285"/>
    </location>
</feature>
<dbReference type="PROSITE" id="PS50088">
    <property type="entry name" value="ANK_REPEAT"/>
    <property type="match status" value="2"/>
</dbReference>
<dbReference type="PANTHER" id="PTHR24180">
    <property type="entry name" value="CYCLIN-DEPENDENT KINASE INHIBITOR 2C-RELATED"/>
    <property type="match status" value="1"/>
</dbReference>
<dbReference type="Proteomes" id="UP000224854">
    <property type="component" value="Unassembled WGS sequence"/>
</dbReference>
<dbReference type="PROSITE" id="PS50297">
    <property type="entry name" value="ANK_REP_REGION"/>
    <property type="match status" value="2"/>
</dbReference>
<reference evidence="4 5" key="1">
    <citation type="submission" date="2017-06" db="EMBL/GenBank/DDBJ databases">
        <title>Ant-infecting Ophiocordyceps genomes reveal a high diversity of potential behavioral manipulation genes and a possible major role for enterotoxins.</title>
        <authorList>
            <person name="De Bekker C."/>
            <person name="Evans H.C."/>
            <person name="Brachmann A."/>
            <person name="Hughes D.P."/>
        </authorList>
    </citation>
    <scope>NUCLEOTIDE SEQUENCE [LARGE SCALE GENOMIC DNA]</scope>
    <source>
        <strain evidence="4 5">1348a</strain>
    </source>
</reference>
<evidence type="ECO:0000256" key="1">
    <source>
        <dbReference type="ARBA" id="ARBA00022737"/>
    </source>
</evidence>
<dbReference type="PANTHER" id="PTHR24180:SF45">
    <property type="entry name" value="POLY [ADP-RIBOSE] POLYMERASE TANKYRASE"/>
    <property type="match status" value="1"/>
</dbReference>
<dbReference type="Gene3D" id="1.25.40.20">
    <property type="entry name" value="Ankyrin repeat-containing domain"/>
    <property type="match status" value="3"/>
</dbReference>
<keyword evidence="2 3" id="KW-0040">ANK repeat</keyword>
<organism evidence="4 5">
    <name type="scientific">Ophiocordyceps australis</name>
    <dbReference type="NCBI Taxonomy" id="1399860"/>
    <lineage>
        <taxon>Eukaryota</taxon>
        <taxon>Fungi</taxon>
        <taxon>Dikarya</taxon>
        <taxon>Ascomycota</taxon>
        <taxon>Pezizomycotina</taxon>
        <taxon>Sordariomycetes</taxon>
        <taxon>Hypocreomycetidae</taxon>
        <taxon>Hypocreales</taxon>
        <taxon>Ophiocordycipitaceae</taxon>
        <taxon>Ophiocordyceps</taxon>
    </lineage>
</organism>
<protein>
    <recommendedName>
        <fullName evidence="6">F-box domain-containing protein</fullName>
    </recommendedName>
</protein>
<gene>
    <name evidence="4" type="ORF">CDD82_2422</name>
</gene>
<dbReference type="AlphaFoldDB" id="A0A2C5ZHL8"/>
<evidence type="ECO:0000256" key="2">
    <source>
        <dbReference type="ARBA" id="ARBA00023043"/>
    </source>
</evidence>
<dbReference type="Pfam" id="PF12796">
    <property type="entry name" value="Ank_2"/>
    <property type="match status" value="1"/>
</dbReference>
<dbReference type="Pfam" id="PF00023">
    <property type="entry name" value="Ank"/>
    <property type="match status" value="1"/>
</dbReference>
<dbReference type="InterPro" id="IPR051637">
    <property type="entry name" value="Ank_repeat_dom-contain_49"/>
</dbReference>
<feature type="repeat" description="ANK" evidence="3">
    <location>
        <begin position="102"/>
        <end position="134"/>
    </location>
</feature>
<proteinExistence type="predicted"/>
<dbReference type="InterPro" id="IPR036770">
    <property type="entry name" value="Ankyrin_rpt-contain_sf"/>
</dbReference>
<dbReference type="OrthoDB" id="194358at2759"/>
<comment type="caution">
    <text evidence="4">The sequence shown here is derived from an EMBL/GenBank/DDBJ whole genome shotgun (WGS) entry which is preliminary data.</text>
</comment>
<evidence type="ECO:0000313" key="4">
    <source>
        <dbReference type="EMBL" id="PHH79363.1"/>
    </source>
</evidence>
<sequence length="623" mass="70741">MATQTLVNLPLEVKTEIINWLRYRHDILHLIQTCRHFATIAMPLLYRFNVTHQGSECILWAVTHKPTKGTDASLKDNRSVLQLAIGNRGNVNVEFRSKGKTEFITALHLAASNGMTVIVQHLLQSGAKANVLSSGFRAFKYWQPRFDVSLSVKPTSEVYYAIMRTKWLPMLLPMVHQQHELVSLLFTGGAPAYLGIWDQDLAEQRQGFRALTIYHVYAAVTHPVSLPEHHVEMYNALFQTYKQHVDTKMKFWSEYAPLHIAVENGNLPAVRRLIGLGANIDVQCALGRTPLMIAILEIKQESPEQRRVMLEIIQTLLDNDANVGHISQAVAKETPLICIMTRHVPCWSSSECRFLITIIDLLVKHGADINQQSSRGKTLLHHVCHELFHTTAHTKGLKMILNHIVEKGADINMPVGSGMTMLRYCISNVKSVTPSRFKLLRLLNADIGTHEVDDVLDEWVKSGKLRRESYVLSVLKHHARHISNLAVYKAYRTAFDQANVELLHQLAALLPPPGDASELVAIALSKQNFFQQAIELELHFDGNYMKKGKSYLHAIVYRLMNDKSYKESQAIEDATFFVEHGTSLAIKDKDGFDVIQIAEEELKHHPKFLHMLYKARDRQRMTA</sequence>
<dbReference type="SMART" id="SM00248">
    <property type="entry name" value="ANK"/>
    <property type="match status" value="6"/>
</dbReference>
<keyword evidence="1" id="KW-0677">Repeat</keyword>
<name>A0A2C5ZHL8_9HYPO</name>
<keyword evidence="5" id="KW-1185">Reference proteome</keyword>
<evidence type="ECO:0000256" key="3">
    <source>
        <dbReference type="PROSITE-ProRule" id="PRU00023"/>
    </source>
</evidence>